<feature type="chain" id="PRO_5015361056" evidence="1">
    <location>
        <begin position="24"/>
        <end position="237"/>
    </location>
</feature>
<keyword evidence="2" id="KW-0614">Plasmid</keyword>
<dbReference type="KEGG" id="ahu:A6A40_21460"/>
<dbReference type="AlphaFoldDB" id="A0A2R4VT12"/>
<protein>
    <submittedName>
        <fullName evidence="2">Uncharacterized protein</fullName>
    </submittedName>
</protein>
<evidence type="ECO:0000256" key="1">
    <source>
        <dbReference type="SAM" id="SignalP"/>
    </source>
</evidence>
<dbReference type="EMBL" id="CP028903">
    <property type="protein sequence ID" value="AWB07576.1"/>
    <property type="molecule type" value="Genomic_DNA"/>
</dbReference>
<gene>
    <name evidence="2" type="ORF">A6A40_21460</name>
</gene>
<organism evidence="2 3">
    <name type="scientific">Azospirillum humicireducens</name>
    <dbReference type="NCBI Taxonomy" id="1226968"/>
    <lineage>
        <taxon>Bacteria</taxon>
        <taxon>Pseudomonadati</taxon>
        <taxon>Pseudomonadota</taxon>
        <taxon>Alphaproteobacteria</taxon>
        <taxon>Rhodospirillales</taxon>
        <taxon>Azospirillaceae</taxon>
        <taxon>Azospirillum</taxon>
    </lineage>
</organism>
<reference evidence="2 3" key="1">
    <citation type="submission" date="2018-04" db="EMBL/GenBank/DDBJ databases">
        <title>Complete genome sequence of the nitrogen-fixing bacterium Azospirillum humicireducens type strain SgZ-5.</title>
        <authorList>
            <person name="Yu Z."/>
        </authorList>
    </citation>
    <scope>NUCLEOTIDE SEQUENCE [LARGE SCALE GENOMIC DNA]</scope>
    <source>
        <strain evidence="2 3">SgZ-5</strain>
        <plasmid evidence="2 3">pYZ2</plasmid>
    </source>
</reference>
<geneLocation type="plasmid" evidence="2 3">
    <name>pYZ2</name>
</geneLocation>
<evidence type="ECO:0000313" key="3">
    <source>
        <dbReference type="Proteomes" id="UP000077405"/>
    </source>
</evidence>
<accession>A0A2R4VT12</accession>
<sequence length="237" mass="25414">MVRISAVLVLLPLLLAVAGPALAAGFDCARSRSAEDTERRTRQLAALRADPALGARLCTVPLTEGKPGARLYIRAERPEIADPATPGAAFFNETLRRFVEGELASFRKEATDLPEGMEAELILTADVYAVSPGVLSVQFFAEGVQGNGFRYAAGLTVDLRRGRVPTPAEMFGDSSWPTAAIAACRTALGPDLSAECDGPELLDARSWRFEPERAVATLLLPGKELREIALPFRPSAH</sequence>
<dbReference type="RefSeq" id="WP_108547856.1">
    <property type="nucleotide sequence ID" value="NZ_CP028903.1"/>
</dbReference>
<dbReference type="OrthoDB" id="7304002at2"/>
<name>A0A2R4VT12_9PROT</name>
<feature type="signal peptide" evidence="1">
    <location>
        <begin position="1"/>
        <end position="23"/>
    </location>
</feature>
<proteinExistence type="predicted"/>
<keyword evidence="3" id="KW-1185">Reference proteome</keyword>
<keyword evidence="1" id="KW-0732">Signal</keyword>
<evidence type="ECO:0000313" key="2">
    <source>
        <dbReference type="EMBL" id="AWB07576.1"/>
    </source>
</evidence>
<dbReference type="Proteomes" id="UP000077405">
    <property type="component" value="Plasmid pYZ2"/>
</dbReference>